<dbReference type="PANTHER" id="PTHR47751">
    <property type="entry name" value="SUPERFAMILY HYDROLASE, PUTATIVE (AFU_ORTHOLOGUE AFUA_2G16580)-RELATED"/>
    <property type="match status" value="1"/>
</dbReference>
<dbReference type="Gene3D" id="3.40.50.1820">
    <property type="entry name" value="alpha/beta hydrolase"/>
    <property type="match status" value="1"/>
</dbReference>
<feature type="domain" description="Dienelactone hydrolase" evidence="1">
    <location>
        <begin position="99"/>
        <end position="151"/>
    </location>
</feature>
<organism evidence="2 3">
    <name type="scientific">Actinomyces naeslundii</name>
    <dbReference type="NCBI Taxonomy" id="1655"/>
    <lineage>
        <taxon>Bacteria</taxon>
        <taxon>Bacillati</taxon>
        <taxon>Actinomycetota</taxon>
        <taxon>Actinomycetes</taxon>
        <taxon>Actinomycetales</taxon>
        <taxon>Actinomycetaceae</taxon>
        <taxon>Actinomyces</taxon>
    </lineage>
</organism>
<dbReference type="PANTHER" id="PTHR47751:SF1">
    <property type="entry name" value="SUPERFAMILY HYDROLASE, PUTATIVE (AFU_ORTHOLOGUE AFUA_2G16580)-RELATED"/>
    <property type="match status" value="1"/>
</dbReference>
<sequence>MAADGNYLFTLPDGVARRHVTYRTRYGVEIAADLYVPIDIDESSEPGRAVLVGSPYGAVKEQAAGLWAAQLASRGMIALAYDQSFNGYSGGEPRHVSSTDVFVEDVHAAVDYLGTRPFVDRERIGAVGVCASGAFVLTAAQVDPRIKAIVTASIIDISANFLPLYDDANARRAVLADLAEQRYLDFDSPNPRMAPLGSPLVEDATNPMYEFGQYYWREAGHHHNSITTFTQVSDLSFLNFPELAHPDWIEAPVLFVIGEQAMSRALGEGMAARVPDSEIRYVPGVGHVDLYHRVDLIPFDEIATWLTARLR</sequence>
<dbReference type="Proteomes" id="UP001163127">
    <property type="component" value="Chromosome"/>
</dbReference>
<reference evidence="2" key="1">
    <citation type="submission" date="2022-11" db="EMBL/GenBank/DDBJ databases">
        <title>Dental biofilm bacteria. Genome sequencing and assembly.</title>
        <authorList>
            <person name="Robertsson C."/>
        </authorList>
    </citation>
    <scope>NUCLEOTIDE SEQUENCE</scope>
    <source>
        <strain evidence="2">CW</strain>
    </source>
</reference>
<name>A0AA47FHZ8_ACTNA</name>
<dbReference type="Pfam" id="PF01738">
    <property type="entry name" value="DLH"/>
    <property type="match status" value="1"/>
</dbReference>
<evidence type="ECO:0000259" key="1">
    <source>
        <dbReference type="Pfam" id="PF01738"/>
    </source>
</evidence>
<accession>A0AA47FHZ8</accession>
<dbReference type="SUPFAM" id="SSF53474">
    <property type="entry name" value="alpha/beta-Hydrolases"/>
    <property type="match status" value="1"/>
</dbReference>
<dbReference type="EMBL" id="CP113787">
    <property type="protein sequence ID" value="WAL42676.1"/>
    <property type="molecule type" value="Genomic_DNA"/>
</dbReference>
<protein>
    <submittedName>
        <fullName evidence="2">Alpha/beta hydrolase</fullName>
    </submittedName>
</protein>
<evidence type="ECO:0000313" key="3">
    <source>
        <dbReference type="Proteomes" id="UP001163127"/>
    </source>
</evidence>
<gene>
    <name evidence="2" type="ORF">OFA60_11650</name>
</gene>
<dbReference type="InterPro" id="IPR002925">
    <property type="entry name" value="Dienelactn_hydro"/>
</dbReference>
<dbReference type="RefSeq" id="WP_101560213.1">
    <property type="nucleotide sequence ID" value="NZ_CP113787.1"/>
</dbReference>
<dbReference type="GO" id="GO:0016787">
    <property type="term" value="F:hydrolase activity"/>
    <property type="evidence" value="ECO:0007669"/>
    <property type="project" value="UniProtKB-KW"/>
</dbReference>
<keyword evidence="2" id="KW-0378">Hydrolase</keyword>
<dbReference type="Gene3D" id="1.10.10.800">
    <property type="match status" value="1"/>
</dbReference>
<dbReference type="InterPro" id="IPR029058">
    <property type="entry name" value="AB_hydrolase_fold"/>
</dbReference>
<evidence type="ECO:0000313" key="2">
    <source>
        <dbReference type="EMBL" id="WAL42676.1"/>
    </source>
</evidence>
<dbReference type="InterPro" id="IPR051411">
    <property type="entry name" value="Polyketide_trans_af380"/>
</dbReference>
<proteinExistence type="predicted"/>
<dbReference type="AlphaFoldDB" id="A0AA47FHZ8"/>